<dbReference type="EMBL" id="SMRS01000006">
    <property type="protein sequence ID" value="KAA0874386.1"/>
    <property type="molecule type" value="Genomic_DNA"/>
</dbReference>
<keyword evidence="1" id="KW-0472">Membrane</keyword>
<evidence type="ECO:0000313" key="2">
    <source>
        <dbReference type="EMBL" id="KAA0874386.1"/>
    </source>
</evidence>
<feature type="transmembrane region" description="Helical" evidence="1">
    <location>
        <begin position="20"/>
        <end position="44"/>
    </location>
</feature>
<organism evidence="2 3">
    <name type="scientific">Nitrincola tapanii</name>
    <dbReference type="NCBI Taxonomy" id="1708751"/>
    <lineage>
        <taxon>Bacteria</taxon>
        <taxon>Pseudomonadati</taxon>
        <taxon>Pseudomonadota</taxon>
        <taxon>Gammaproteobacteria</taxon>
        <taxon>Oceanospirillales</taxon>
        <taxon>Oceanospirillaceae</taxon>
        <taxon>Nitrincola</taxon>
    </lineage>
</organism>
<dbReference type="AlphaFoldDB" id="A0A5A9W0Y8"/>
<protein>
    <submittedName>
        <fullName evidence="2">Prepilin-type N-terminal cleavage/methylation domain-containing protein</fullName>
    </submittedName>
</protein>
<evidence type="ECO:0000313" key="3">
    <source>
        <dbReference type="Proteomes" id="UP000325302"/>
    </source>
</evidence>
<accession>A0A5A9W0Y8</accession>
<dbReference type="PROSITE" id="PS00409">
    <property type="entry name" value="PROKAR_NTER_METHYL"/>
    <property type="match status" value="1"/>
</dbReference>
<reference evidence="2 3" key="1">
    <citation type="submission" date="2019-03" db="EMBL/GenBank/DDBJ databases">
        <title>Nitrincola sp. nov. isolated from an Indian soda lake.</title>
        <authorList>
            <person name="Joshi A."/>
            <person name="Thite S.V."/>
            <person name="Joseph N."/>
            <person name="Dhotre D."/>
            <person name="Moorthy M."/>
            <person name="Shouche Y.S."/>
        </authorList>
    </citation>
    <scope>NUCLEOTIDE SEQUENCE [LARGE SCALE GENOMIC DNA]</scope>
    <source>
        <strain evidence="2 3">MEB193</strain>
    </source>
</reference>
<dbReference type="Pfam" id="PF07963">
    <property type="entry name" value="N_methyl"/>
    <property type="match status" value="1"/>
</dbReference>
<proteinExistence type="predicted"/>
<name>A0A5A9W0Y8_9GAMM</name>
<sequence length="215" mass="24241">MSCLIDCKPRSRGFTLLEMLVVLMLTTLIAAVLMQSFLYMAGVFGSVERRQKALAQIALQRGWFQDSARSLVNGVDGEGFSVRTFRGERQSFQGLTATGLSYSGGVARPVEVVWRIEQDERNVRVYYRELHIGGEAGPWFQVGEWQGTHGYFSYFSQGEWRERFPEEQTLLSLGSNLQLPDAVKLVVEGGRFPLTWVVHIASNSLPYQAPKPDEQ</sequence>
<keyword evidence="1" id="KW-1133">Transmembrane helix</keyword>
<keyword evidence="1" id="KW-0812">Transmembrane</keyword>
<dbReference type="InterPro" id="IPR012902">
    <property type="entry name" value="N_methyl_site"/>
</dbReference>
<keyword evidence="3" id="KW-1185">Reference proteome</keyword>
<evidence type="ECO:0000256" key="1">
    <source>
        <dbReference type="SAM" id="Phobius"/>
    </source>
</evidence>
<dbReference type="RefSeq" id="WP_149391119.1">
    <property type="nucleotide sequence ID" value="NZ_SMRS01000006.1"/>
</dbReference>
<comment type="caution">
    <text evidence="2">The sequence shown here is derived from an EMBL/GenBank/DDBJ whole genome shotgun (WGS) entry which is preliminary data.</text>
</comment>
<dbReference type="NCBIfam" id="TIGR02532">
    <property type="entry name" value="IV_pilin_GFxxxE"/>
    <property type="match status" value="1"/>
</dbReference>
<dbReference type="Proteomes" id="UP000325302">
    <property type="component" value="Unassembled WGS sequence"/>
</dbReference>
<gene>
    <name evidence="2" type="ORF">E1H14_08935</name>
</gene>